<keyword evidence="5" id="KW-0804">Transcription</keyword>
<dbReference type="SUPFAM" id="SSF53850">
    <property type="entry name" value="Periplasmic binding protein-like II"/>
    <property type="match status" value="1"/>
</dbReference>
<dbReference type="InterPro" id="IPR036388">
    <property type="entry name" value="WH-like_DNA-bd_sf"/>
</dbReference>
<protein>
    <submittedName>
        <fullName evidence="7">Transcriptional regulator, LysR family</fullName>
    </submittedName>
</protein>
<dbReference type="Pfam" id="PF03466">
    <property type="entry name" value="LysR_substrate"/>
    <property type="match status" value="1"/>
</dbReference>
<dbReference type="SUPFAM" id="SSF46785">
    <property type="entry name" value="Winged helix' DNA-binding domain"/>
    <property type="match status" value="1"/>
</dbReference>
<dbReference type="AlphaFoldDB" id="Q11K77"/>
<reference evidence="7" key="1">
    <citation type="submission" date="2006-06" db="EMBL/GenBank/DDBJ databases">
        <title>Complete sequence of chromosome of Chelativorans sp. BNC1.</title>
        <authorList>
            <consortium name="US DOE Joint Genome Institute"/>
            <person name="Copeland A."/>
            <person name="Lucas S."/>
            <person name="Lapidus A."/>
            <person name="Barry K."/>
            <person name="Detter J.C."/>
            <person name="Glavina del Rio T."/>
            <person name="Hammon N."/>
            <person name="Israni S."/>
            <person name="Dalin E."/>
            <person name="Tice H."/>
            <person name="Pitluck S."/>
            <person name="Chertkov O."/>
            <person name="Brettin T."/>
            <person name="Bruce D."/>
            <person name="Han C."/>
            <person name="Tapia R."/>
            <person name="Gilna P."/>
            <person name="Schmutz J."/>
            <person name="Larimer F."/>
            <person name="Land M."/>
            <person name="Hauser L."/>
            <person name="Kyrpides N."/>
            <person name="Mikhailova N."/>
            <person name="Richardson P."/>
        </authorList>
    </citation>
    <scope>NUCLEOTIDE SEQUENCE</scope>
    <source>
        <strain evidence="7">BNC1</strain>
    </source>
</reference>
<evidence type="ECO:0000259" key="6">
    <source>
        <dbReference type="PROSITE" id="PS50931"/>
    </source>
</evidence>
<dbReference type="GO" id="GO:2000142">
    <property type="term" value="P:regulation of DNA-templated transcription initiation"/>
    <property type="evidence" value="ECO:0007669"/>
    <property type="project" value="TreeGrafter"/>
</dbReference>
<keyword evidence="3" id="KW-0238">DNA-binding</keyword>
<gene>
    <name evidence="7" type="ordered locus">Meso_0798</name>
</gene>
<dbReference type="eggNOG" id="COG0583">
    <property type="taxonomic scope" value="Bacteria"/>
</dbReference>
<dbReference type="Gene3D" id="3.40.190.10">
    <property type="entry name" value="Periplasmic binding protein-like II"/>
    <property type="match status" value="2"/>
</dbReference>
<dbReference type="Pfam" id="PF00126">
    <property type="entry name" value="HTH_1"/>
    <property type="match status" value="1"/>
</dbReference>
<dbReference type="HOGENOM" id="CLU_039613_6_5_5"/>
<dbReference type="OrthoDB" id="8479357at2"/>
<dbReference type="InterPro" id="IPR000847">
    <property type="entry name" value="LysR_HTH_N"/>
</dbReference>
<dbReference type="PANTHER" id="PTHR30293:SF0">
    <property type="entry name" value="NITROGEN ASSIMILATION REGULATORY PROTEIN NAC"/>
    <property type="match status" value="1"/>
</dbReference>
<dbReference type="FunFam" id="1.10.10.10:FF:000001">
    <property type="entry name" value="LysR family transcriptional regulator"/>
    <property type="match status" value="1"/>
</dbReference>
<organism evidence="7">
    <name type="scientific">Chelativorans sp. (strain BNC1)</name>
    <dbReference type="NCBI Taxonomy" id="266779"/>
    <lineage>
        <taxon>Bacteria</taxon>
        <taxon>Pseudomonadati</taxon>
        <taxon>Pseudomonadota</taxon>
        <taxon>Alphaproteobacteria</taxon>
        <taxon>Hyphomicrobiales</taxon>
        <taxon>Phyllobacteriaceae</taxon>
        <taxon>Chelativorans</taxon>
    </lineage>
</organism>
<dbReference type="PRINTS" id="PR00039">
    <property type="entry name" value="HTHLYSR"/>
</dbReference>
<sequence>MELRSLRYFVYIAEARSFSQAAVHLRIAQPALSRQVSKMEAELGVQLFVRTGRRLELTDAGRRLLVRAHSLLRQASATVEEVRTYGSGLSGTIAVGVSPATCEAVAPVLLRECAARYPQMKLRFVEGFSSLVLDQLLNQELNLCILHNPSEHKALDITPLEPESMYLVGPPKDSEGLPPVDEETQLEGLPIILPRAPHGLRFALEQSRLGRQLNVALEVDGLITTKALIEAGGGYTILPYSAIFRQVRAGQLTAQRLQNIEIAWRMCLVSHVETQATRSVQVLAEIVKNGIRKMVDSSQTFSTES</sequence>
<dbReference type="InterPro" id="IPR036390">
    <property type="entry name" value="WH_DNA-bd_sf"/>
</dbReference>
<feature type="domain" description="HTH lysR-type" evidence="6">
    <location>
        <begin position="1"/>
        <end position="58"/>
    </location>
</feature>
<keyword evidence="2" id="KW-0805">Transcription regulation</keyword>
<dbReference type="InterPro" id="IPR005119">
    <property type="entry name" value="LysR_subst-bd"/>
</dbReference>
<dbReference type="PROSITE" id="PS50931">
    <property type="entry name" value="HTH_LYSR"/>
    <property type="match status" value="1"/>
</dbReference>
<evidence type="ECO:0000256" key="1">
    <source>
        <dbReference type="ARBA" id="ARBA00009437"/>
    </source>
</evidence>
<evidence type="ECO:0000256" key="5">
    <source>
        <dbReference type="ARBA" id="ARBA00023163"/>
    </source>
</evidence>
<name>Q11K77_CHESB</name>
<comment type="similarity">
    <text evidence="1">Belongs to the LysR transcriptional regulatory family.</text>
</comment>
<dbReference type="GO" id="GO:0003700">
    <property type="term" value="F:DNA-binding transcription factor activity"/>
    <property type="evidence" value="ECO:0007669"/>
    <property type="project" value="InterPro"/>
</dbReference>
<evidence type="ECO:0000256" key="2">
    <source>
        <dbReference type="ARBA" id="ARBA00023015"/>
    </source>
</evidence>
<dbReference type="PANTHER" id="PTHR30293">
    <property type="entry name" value="TRANSCRIPTIONAL REGULATORY PROTEIN NAC-RELATED"/>
    <property type="match status" value="1"/>
</dbReference>
<evidence type="ECO:0000256" key="4">
    <source>
        <dbReference type="ARBA" id="ARBA00023159"/>
    </source>
</evidence>
<dbReference type="EMBL" id="CP000390">
    <property type="protein sequence ID" value="ABG62198.1"/>
    <property type="molecule type" value="Genomic_DNA"/>
</dbReference>
<dbReference type="KEGG" id="mes:Meso_0798"/>
<proteinExistence type="inferred from homology"/>
<dbReference type="GO" id="GO:0003677">
    <property type="term" value="F:DNA binding"/>
    <property type="evidence" value="ECO:0007669"/>
    <property type="project" value="UniProtKB-KW"/>
</dbReference>
<dbReference type="STRING" id="266779.Meso_0798"/>
<evidence type="ECO:0000256" key="3">
    <source>
        <dbReference type="ARBA" id="ARBA00023125"/>
    </source>
</evidence>
<keyword evidence="4" id="KW-0010">Activator</keyword>
<dbReference type="Gene3D" id="1.10.10.10">
    <property type="entry name" value="Winged helix-like DNA-binding domain superfamily/Winged helix DNA-binding domain"/>
    <property type="match status" value="1"/>
</dbReference>
<accession>Q11K77</accession>
<evidence type="ECO:0000313" key="7">
    <source>
        <dbReference type="EMBL" id="ABG62198.1"/>
    </source>
</evidence>